<accession>A0A222VKN8</accession>
<dbReference type="AlphaFoldDB" id="A0A222VKN8"/>
<dbReference type="RefSeq" id="WP_091799157.1">
    <property type="nucleotide sequence ID" value="NZ_CP016353.1"/>
</dbReference>
<dbReference type="Gene3D" id="1.10.357.10">
    <property type="entry name" value="Tetracycline Repressor, domain 2"/>
    <property type="match status" value="1"/>
</dbReference>
<dbReference type="OrthoDB" id="7252896at2"/>
<dbReference type="PANTHER" id="PTHR30055:SF241">
    <property type="entry name" value="TRANSCRIPTIONAL REGULATORY PROTEIN"/>
    <property type="match status" value="1"/>
</dbReference>
<dbReference type="InterPro" id="IPR009057">
    <property type="entry name" value="Homeodomain-like_sf"/>
</dbReference>
<evidence type="ECO:0000313" key="2">
    <source>
        <dbReference type="EMBL" id="SDC42489.1"/>
    </source>
</evidence>
<sequence>MDQRRTAPRVRMTLAERKRETKDALVLAALYAFARDGYHAASLEAIATEAGYSKGAIYSNFTGKAELFLAVMDYNLEALRSDDWDPLTAEHARDTAAAPEADAATMVRGVGLATLEFIATAARDETLAEALRRRVQAMVDSYQQVAAEAVREDETLAADDVARLMAALDQGASMLTLSGITAMDGTLLRTGLRRLLSPEQTAPEQGERGLPLPVVERVQRLIGNPDSA</sequence>
<dbReference type="PANTHER" id="PTHR30055">
    <property type="entry name" value="HTH-TYPE TRANSCRIPTIONAL REGULATOR RUTR"/>
    <property type="match status" value="1"/>
</dbReference>
<proteinExistence type="predicted"/>
<dbReference type="EMBL" id="FMZE01000002">
    <property type="protein sequence ID" value="SDC42489.1"/>
    <property type="molecule type" value="Genomic_DNA"/>
</dbReference>
<organism evidence="2 3">
    <name type="scientific">Prauserella marina</name>
    <dbReference type="NCBI Taxonomy" id="530584"/>
    <lineage>
        <taxon>Bacteria</taxon>
        <taxon>Bacillati</taxon>
        <taxon>Actinomycetota</taxon>
        <taxon>Actinomycetes</taxon>
        <taxon>Pseudonocardiales</taxon>
        <taxon>Pseudonocardiaceae</taxon>
        <taxon>Prauserella</taxon>
    </lineage>
</organism>
<name>A0A222VKN8_9PSEU</name>
<dbReference type="SUPFAM" id="SSF48498">
    <property type="entry name" value="Tetracyclin repressor-like, C-terminal domain"/>
    <property type="match status" value="1"/>
</dbReference>
<dbReference type="Proteomes" id="UP000199494">
    <property type="component" value="Unassembled WGS sequence"/>
</dbReference>
<keyword evidence="3" id="KW-1185">Reference proteome</keyword>
<dbReference type="PRINTS" id="PR00455">
    <property type="entry name" value="HTHTETR"/>
</dbReference>
<dbReference type="Pfam" id="PF00440">
    <property type="entry name" value="TetR_N"/>
    <property type="match status" value="1"/>
</dbReference>
<dbReference type="InterPro" id="IPR050109">
    <property type="entry name" value="HTH-type_TetR-like_transc_reg"/>
</dbReference>
<dbReference type="GO" id="GO:0003700">
    <property type="term" value="F:DNA-binding transcription factor activity"/>
    <property type="evidence" value="ECO:0007669"/>
    <property type="project" value="TreeGrafter"/>
</dbReference>
<dbReference type="InterPro" id="IPR001647">
    <property type="entry name" value="HTH_TetR"/>
</dbReference>
<dbReference type="GO" id="GO:0000976">
    <property type="term" value="F:transcription cis-regulatory region binding"/>
    <property type="evidence" value="ECO:0007669"/>
    <property type="project" value="TreeGrafter"/>
</dbReference>
<gene>
    <name evidence="2" type="ORF">SAMN05421630_10250</name>
</gene>
<reference evidence="2 3" key="1">
    <citation type="submission" date="2016-10" db="EMBL/GenBank/DDBJ databases">
        <authorList>
            <person name="de Groot N.N."/>
        </authorList>
    </citation>
    <scope>NUCLEOTIDE SEQUENCE [LARGE SCALE GENOMIC DNA]</scope>
    <source>
        <strain evidence="2 3">CGMCC 4.5506</strain>
    </source>
</reference>
<dbReference type="STRING" id="530584.SAMN05421630_10250"/>
<dbReference type="SUPFAM" id="SSF46689">
    <property type="entry name" value="Homeodomain-like"/>
    <property type="match status" value="1"/>
</dbReference>
<evidence type="ECO:0000313" key="3">
    <source>
        <dbReference type="Proteomes" id="UP000199494"/>
    </source>
</evidence>
<evidence type="ECO:0000256" key="1">
    <source>
        <dbReference type="ARBA" id="ARBA00023125"/>
    </source>
</evidence>
<dbReference type="PROSITE" id="PS50977">
    <property type="entry name" value="HTH_TETR_2"/>
    <property type="match status" value="1"/>
</dbReference>
<keyword evidence="1 2" id="KW-0238">DNA-binding</keyword>
<dbReference type="InterPro" id="IPR036271">
    <property type="entry name" value="Tet_transcr_reg_TetR-rel_C_sf"/>
</dbReference>
<dbReference type="KEGG" id="pmad:BAY61_05230"/>
<protein>
    <submittedName>
        <fullName evidence="2">DNA-binding transcriptional regulator, AcrR family</fullName>
    </submittedName>
</protein>